<dbReference type="PROSITE" id="PS00216">
    <property type="entry name" value="SUGAR_TRANSPORT_1"/>
    <property type="match status" value="1"/>
</dbReference>
<dbReference type="SUPFAM" id="SSF103473">
    <property type="entry name" value="MFS general substrate transporter"/>
    <property type="match status" value="1"/>
</dbReference>
<dbReference type="Pfam" id="PF07690">
    <property type="entry name" value="MFS_1"/>
    <property type="match status" value="1"/>
</dbReference>
<dbReference type="PANTHER" id="PTHR43124:SF3">
    <property type="entry name" value="CHLORAMPHENICOL EFFLUX PUMP RV0191"/>
    <property type="match status" value="1"/>
</dbReference>
<evidence type="ECO:0000256" key="7">
    <source>
        <dbReference type="ARBA" id="ARBA00023136"/>
    </source>
</evidence>
<evidence type="ECO:0000256" key="1">
    <source>
        <dbReference type="ARBA" id="ARBA00004651"/>
    </source>
</evidence>
<proteinExistence type="inferred from homology"/>
<evidence type="ECO:0000256" key="2">
    <source>
        <dbReference type="ARBA" id="ARBA00006236"/>
    </source>
</evidence>
<dbReference type="Proteomes" id="UP001595548">
    <property type="component" value="Unassembled WGS sequence"/>
</dbReference>
<feature type="transmembrane region" description="Helical" evidence="8">
    <location>
        <begin position="373"/>
        <end position="393"/>
    </location>
</feature>
<organism evidence="10 11">
    <name type="scientific">Gilvimarinus japonicus</name>
    <dbReference type="NCBI Taxonomy" id="1796469"/>
    <lineage>
        <taxon>Bacteria</taxon>
        <taxon>Pseudomonadati</taxon>
        <taxon>Pseudomonadota</taxon>
        <taxon>Gammaproteobacteria</taxon>
        <taxon>Cellvibrionales</taxon>
        <taxon>Cellvibrionaceae</taxon>
        <taxon>Gilvimarinus</taxon>
    </lineage>
</organism>
<dbReference type="CDD" id="cd17320">
    <property type="entry name" value="MFS_MdfA_MDR_like"/>
    <property type="match status" value="1"/>
</dbReference>
<comment type="subcellular location">
    <subcellularLocation>
        <location evidence="8">Cell inner membrane</location>
        <topology evidence="8">Multi-pass membrane protein</topology>
    </subcellularLocation>
    <subcellularLocation>
        <location evidence="1">Cell membrane</location>
        <topology evidence="1">Multi-pass membrane protein</topology>
    </subcellularLocation>
</comment>
<dbReference type="InterPro" id="IPR050189">
    <property type="entry name" value="MFS_Efflux_Transporters"/>
</dbReference>
<evidence type="ECO:0000256" key="6">
    <source>
        <dbReference type="ARBA" id="ARBA00022989"/>
    </source>
</evidence>
<evidence type="ECO:0000256" key="3">
    <source>
        <dbReference type="ARBA" id="ARBA00022448"/>
    </source>
</evidence>
<feature type="transmembrane region" description="Helical" evidence="8">
    <location>
        <begin position="168"/>
        <end position="191"/>
    </location>
</feature>
<feature type="transmembrane region" description="Helical" evidence="8">
    <location>
        <begin position="12"/>
        <end position="31"/>
    </location>
</feature>
<keyword evidence="4" id="KW-1003">Cell membrane</keyword>
<sequence length="405" mass="42997">MPTPSIQRSDTISLPLVITLAATMMLGPFSLDTYLPAFPAIAVDLGVSSQAVAVSVSVYVFALAIGQLIGGPLSDKLGRKQVLMVGLLIFAFASALLATLHTLPHFLIGRALQAIGAGWVLVSVPALVRDRISGQEAAKLFSFLGLILVVAPGIAPSIGSLLLKIGHWSGIFVFMAVYAVLMIPLLIKIVFSEPPLPRPVEKVPGSIIQRYVAVFKNRTALAYIAWQVGAFSVMMVFITHSSFIYQDHFGQSADAFAIMFAANIAAMFCCNLVNRALLARCFSSLHILQLATGLQGIGLVALTLAAVFAWPVWVFLPAMMITIGAHGALSPNIQACYMEHFAQNSGTAAALLGACQFGGAGLLSALSGLLPHTLLSVVLAMVACGLLAQCFMWRSVWRGRRMNGS</sequence>
<dbReference type="InterPro" id="IPR020846">
    <property type="entry name" value="MFS_dom"/>
</dbReference>
<feature type="transmembrane region" description="Helical" evidence="8">
    <location>
        <begin position="82"/>
        <end position="101"/>
    </location>
</feature>
<feature type="transmembrane region" description="Helical" evidence="8">
    <location>
        <begin position="285"/>
        <end position="308"/>
    </location>
</feature>
<accession>A0ABV7HQP1</accession>
<evidence type="ECO:0000256" key="4">
    <source>
        <dbReference type="ARBA" id="ARBA00022475"/>
    </source>
</evidence>
<dbReference type="PROSITE" id="PS50850">
    <property type="entry name" value="MFS"/>
    <property type="match status" value="1"/>
</dbReference>
<evidence type="ECO:0000256" key="5">
    <source>
        <dbReference type="ARBA" id="ARBA00022692"/>
    </source>
</evidence>
<feature type="transmembrane region" description="Helical" evidence="8">
    <location>
        <begin position="345"/>
        <end position="367"/>
    </location>
</feature>
<dbReference type="InterPro" id="IPR004812">
    <property type="entry name" value="Efflux_drug-R_Bcr/CmlA"/>
</dbReference>
<keyword evidence="3 8" id="KW-0813">Transport</keyword>
<feature type="transmembrane region" description="Helical" evidence="8">
    <location>
        <begin position="140"/>
        <end position="162"/>
    </location>
</feature>
<evidence type="ECO:0000313" key="10">
    <source>
        <dbReference type="EMBL" id="MFC3156194.1"/>
    </source>
</evidence>
<evidence type="ECO:0000256" key="8">
    <source>
        <dbReference type="RuleBase" id="RU365088"/>
    </source>
</evidence>
<feature type="domain" description="Major facilitator superfamily (MFS) profile" evidence="9">
    <location>
        <begin position="16"/>
        <end position="400"/>
    </location>
</feature>
<keyword evidence="6 8" id="KW-1133">Transmembrane helix</keyword>
<feature type="transmembrane region" description="Helical" evidence="8">
    <location>
        <begin position="51"/>
        <end position="70"/>
    </location>
</feature>
<feature type="transmembrane region" description="Helical" evidence="8">
    <location>
        <begin position="314"/>
        <end position="333"/>
    </location>
</feature>
<feature type="transmembrane region" description="Helical" evidence="8">
    <location>
        <begin position="107"/>
        <end position="128"/>
    </location>
</feature>
<dbReference type="InterPro" id="IPR011701">
    <property type="entry name" value="MFS"/>
</dbReference>
<reference evidence="11" key="1">
    <citation type="journal article" date="2019" name="Int. J. Syst. Evol. Microbiol.">
        <title>The Global Catalogue of Microorganisms (GCM) 10K type strain sequencing project: providing services to taxonomists for standard genome sequencing and annotation.</title>
        <authorList>
            <consortium name="The Broad Institute Genomics Platform"/>
            <consortium name="The Broad Institute Genome Sequencing Center for Infectious Disease"/>
            <person name="Wu L."/>
            <person name="Ma J."/>
        </authorList>
    </citation>
    <scope>NUCLEOTIDE SEQUENCE [LARGE SCALE GENOMIC DNA]</scope>
    <source>
        <strain evidence="11">KCTC 52141</strain>
    </source>
</reference>
<comment type="caution">
    <text evidence="10">The sequence shown here is derived from an EMBL/GenBank/DDBJ whole genome shotgun (WGS) entry which is preliminary data.</text>
</comment>
<keyword evidence="7 8" id="KW-0472">Membrane</keyword>
<dbReference type="InterPro" id="IPR005829">
    <property type="entry name" value="Sugar_transporter_CS"/>
</dbReference>
<keyword evidence="11" id="KW-1185">Reference proteome</keyword>
<dbReference type="EMBL" id="JBHRTL010000028">
    <property type="protein sequence ID" value="MFC3156194.1"/>
    <property type="molecule type" value="Genomic_DNA"/>
</dbReference>
<feature type="transmembrane region" description="Helical" evidence="8">
    <location>
        <begin position="220"/>
        <end position="243"/>
    </location>
</feature>
<dbReference type="RefSeq" id="WP_382417338.1">
    <property type="nucleotide sequence ID" value="NZ_AP031500.1"/>
</dbReference>
<feature type="transmembrane region" description="Helical" evidence="8">
    <location>
        <begin position="255"/>
        <end position="273"/>
    </location>
</feature>
<evidence type="ECO:0000259" key="9">
    <source>
        <dbReference type="PROSITE" id="PS50850"/>
    </source>
</evidence>
<dbReference type="PANTHER" id="PTHR43124">
    <property type="entry name" value="PURINE EFFLUX PUMP PBUE"/>
    <property type="match status" value="1"/>
</dbReference>
<comment type="similarity">
    <text evidence="2 8">Belongs to the major facilitator superfamily. Bcr/CmlA family.</text>
</comment>
<name>A0ABV7HQP1_9GAMM</name>
<keyword evidence="5 8" id="KW-0812">Transmembrane</keyword>
<dbReference type="Gene3D" id="1.20.1720.10">
    <property type="entry name" value="Multidrug resistance protein D"/>
    <property type="match status" value="1"/>
</dbReference>
<keyword evidence="8" id="KW-0997">Cell inner membrane</keyword>
<protein>
    <recommendedName>
        <fullName evidence="8">Bcr/CflA family efflux transporter</fullName>
    </recommendedName>
</protein>
<dbReference type="InterPro" id="IPR036259">
    <property type="entry name" value="MFS_trans_sf"/>
</dbReference>
<dbReference type="NCBIfam" id="TIGR00710">
    <property type="entry name" value="efflux_Bcr_CflA"/>
    <property type="match status" value="1"/>
</dbReference>
<evidence type="ECO:0000313" key="11">
    <source>
        <dbReference type="Proteomes" id="UP001595548"/>
    </source>
</evidence>
<gene>
    <name evidence="10" type="ORF">ACFOEB_13370</name>
</gene>